<feature type="transmembrane region" description="Helical" evidence="6">
    <location>
        <begin position="149"/>
        <end position="172"/>
    </location>
</feature>
<dbReference type="InterPro" id="IPR020846">
    <property type="entry name" value="MFS_dom"/>
</dbReference>
<evidence type="ECO:0000256" key="5">
    <source>
        <dbReference type="ARBA" id="ARBA00023136"/>
    </source>
</evidence>
<dbReference type="Pfam" id="PF07690">
    <property type="entry name" value="MFS_1"/>
    <property type="match status" value="1"/>
</dbReference>
<feature type="transmembrane region" description="Helical" evidence="6">
    <location>
        <begin position="282"/>
        <end position="303"/>
    </location>
</feature>
<dbReference type="PANTHER" id="PTHR43791:SF36">
    <property type="entry name" value="TRANSPORTER, PUTATIVE (AFU_ORTHOLOGUE AFUA_6G08340)-RELATED"/>
    <property type="match status" value="1"/>
</dbReference>
<feature type="transmembrane region" description="Helical" evidence="6">
    <location>
        <begin position="91"/>
        <end position="110"/>
    </location>
</feature>
<dbReference type="PANTHER" id="PTHR43791">
    <property type="entry name" value="PERMEASE-RELATED"/>
    <property type="match status" value="1"/>
</dbReference>
<organism evidence="8 9">
    <name type="scientific">Caballeronia sordidicola</name>
    <name type="common">Burkholderia sordidicola</name>
    <dbReference type="NCBI Taxonomy" id="196367"/>
    <lineage>
        <taxon>Bacteria</taxon>
        <taxon>Pseudomonadati</taxon>
        <taxon>Pseudomonadota</taxon>
        <taxon>Betaproteobacteria</taxon>
        <taxon>Burkholderiales</taxon>
        <taxon>Burkholderiaceae</taxon>
        <taxon>Caballeronia</taxon>
    </lineage>
</organism>
<feature type="transmembrane region" description="Helical" evidence="6">
    <location>
        <begin position="369"/>
        <end position="394"/>
    </location>
</feature>
<feature type="transmembrane region" description="Helical" evidence="6">
    <location>
        <begin position="315"/>
        <end position="334"/>
    </location>
</feature>
<proteinExistence type="predicted"/>
<dbReference type="InterPro" id="IPR011701">
    <property type="entry name" value="MFS"/>
</dbReference>
<dbReference type="CDD" id="cd17319">
    <property type="entry name" value="MFS_ExuT_GudP_like"/>
    <property type="match status" value="1"/>
</dbReference>
<dbReference type="SUPFAM" id="SSF103473">
    <property type="entry name" value="MFS general substrate transporter"/>
    <property type="match status" value="1"/>
</dbReference>
<dbReference type="RefSeq" id="WP_060857297.1">
    <property type="nucleotide sequence ID" value="NZ_FCOC02000014.1"/>
</dbReference>
<sequence>MNPASPAALSKRDEAATFAKITWRLLPFLFLCYLCAYLDRINVAFAKLQMLKDLNFSDAVYGAGAGVFFVGYLLFEVPSNLLLLRVGARRWIARIMITWGIISAGMMFVTTPMSFYIMRFLLGVAEAGFIPAILFYLTYWFPASRRSKVTALFMTGIPMSGVVGGPLSGWIMSHMGGMHGLAGWQWLFVLEGIPTAVLGLVALFYLNDKVSDARWLSAPQRAFLERALDEERSPDLLHSVKDGLMHPKVLLLSLIYFFFTMGLYGVSFWLPTLIKASGVSDTLDIGLLSAIPYAAAAIAMVLVSHSSDLRGERRWHLALPGIIGAAGLYFSVSYAHSTPIAMIALTIGTMGVMTTISQFWVLPPAILGGAAAAAGLALANSVGSISGIVSPYVIGLIQTATGSTGNGVLGLAVSLVIGSALVFTVPARLVNIHRRETPASVRPVLEAGPQTRA</sequence>
<keyword evidence="2" id="KW-0813">Transport</keyword>
<feature type="transmembrane region" description="Helical" evidence="6">
    <location>
        <begin position="21"/>
        <end position="39"/>
    </location>
</feature>
<dbReference type="OrthoDB" id="5441967at2"/>
<evidence type="ECO:0000256" key="3">
    <source>
        <dbReference type="ARBA" id="ARBA00022692"/>
    </source>
</evidence>
<feature type="transmembrane region" description="Helical" evidence="6">
    <location>
        <begin position="340"/>
        <end position="362"/>
    </location>
</feature>
<evidence type="ECO:0000313" key="8">
    <source>
        <dbReference type="EMBL" id="SAL39856.1"/>
    </source>
</evidence>
<dbReference type="PROSITE" id="PS50850">
    <property type="entry name" value="MFS"/>
    <property type="match status" value="1"/>
</dbReference>
<evidence type="ECO:0000256" key="4">
    <source>
        <dbReference type="ARBA" id="ARBA00022989"/>
    </source>
</evidence>
<feature type="transmembrane region" description="Helical" evidence="6">
    <location>
        <begin position="184"/>
        <end position="206"/>
    </location>
</feature>
<accession>A0A158H6C8</accession>
<gene>
    <name evidence="8" type="ORF">AWB64_04207</name>
</gene>
<dbReference type="AlphaFoldDB" id="A0A158H6C8"/>
<keyword evidence="4 6" id="KW-1133">Transmembrane helix</keyword>
<keyword evidence="3 6" id="KW-0812">Transmembrane</keyword>
<dbReference type="GO" id="GO:0022857">
    <property type="term" value="F:transmembrane transporter activity"/>
    <property type="evidence" value="ECO:0007669"/>
    <property type="project" value="InterPro"/>
</dbReference>
<dbReference type="EMBL" id="FCOC02000014">
    <property type="protein sequence ID" value="SAL39856.1"/>
    <property type="molecule type" value="Genomic_DNA"/>
</dbReference>
<evidence type="ECO:0000256" key="2">
    <source>
        <dbReference type="ARBA" id="ARBA00022448"/>
    </source>
</evidence>
<dbReference type="Gene3D" id="1.20.1250.20">
    <property type="entry name" value="MFS general substrate transporter like domains"/>
    <property type="match status" value="2"/>
</dbReference>
<keyword evidence="5 6" id="KW-0472">Membrane</keyword>
<feature type="transmembrane region" description="Helical" evidence="6">
    <location>
        <begin position="59"/>
        <end position="84"/>
    </location>
</feature>
<dbReference type="GO" id="GO:0016020">
    <property type="term" value="C:membrane"/>
    <property type="evidence" value="ECO:0007669"/>
    <property type="project" value="UniProtKB-SubCell"/>
</dbReference>
<feature type="transmembrane region" description="Helical" evidence="6">
    <location>
        <begin position="406"/>
        <end position="425"/>
    </location>
</feature>
<feature type="transmembrane region" description="Helical" evidence="6">
    <location>
        <begin position="116"/>
        <end position="137"/>
    </location>
</feature>
<dbReference type="FunFam" id="1.20.1250.20:FF:000018">
    <property type="entry name" value="MFS transporter permease"/>
    <property type="match status" value="1"/>
</dbReference>
<evidence type="ECO:0000256" key="1">
    <source>
        <dbReference type="ARBA" id="ARBA00004141"/>
    </source>
</evidence>
<evidence type="ECO:0000259" key="7">
    <source>
        <dbReference type="PROSITE" id="PS50850"/>
    </source>
</evidence>
<dbReference type="InterPro" id="IPR036259">
    <property type="entry name" value="MFS_trans_sf"/>
</dbReference>
<name>A0A158H6C8_CABSO</name>
<dbReference type="Proteomes" id="UP000054893">
    <property type="component" value="Unassembled WGS sequence"/>
</dbReference>
<comment type="subcellular location">
    <subcellularLocation>
        <location evidence="1">Membrane</location>
        <topology evidence="1">Multi-pass membrane protein</topology>
    </subcellularLocation>
</comment>
<protein>
    <submittedName>
        <fullName evidence="8">Major facilitator transporter</fullName>
    </submittedName>
</protein>
<feature type="transmembrane region" description="Helical" evidence="6">
    <location>
        <begin position="249"/>
        <end position="270"/>
    </location>
</feature>
<evidence type="ECO:0000256" key="6">
    <source>
        <dbReference type="SAM" id="Phobius"/>
    </source>
</evidence>
<feature type="domain" description="Major facilitator superfamily (MFS) profile" evidence="7">
    <location>
        <begin position="25"/>
        <end position="430"/>
    </location>
</feature>
<evidence type="ECO:0000313" key="9">
    <source>
        <dbReference type="Proteomes" id="UP000054893"/>
    </source>
</evidence>
<reference evidence="8 9" key="1">
    <citation type="submission" date="2016-01" db="EMBL/GenBank/DDBJ databases">
        <authorList>
            <person name="Oliw E.H."/>
        </authorList>
    </citation>
    <scope>NUCLEOTIDE SEQUENCE [LARGE SCALE GENOMIC DNA]</scope>
    <source>
        <strain evidence="8">LMG 22029</strain>
    </source>
</reference>